<proteinExistence type="predicted"/>
<dbReference type="InterPro" id="IPR006311">
    <property type="entry name" value="TAT_signal"/>
</dbReference>
<dbReference type="PROSITE" id="PS51318">
    <property type="entry name" value="TAT"/>
    <property type="match status" value="1"/>
</dbReference>
<comment type="caution">
    <text evidence="2">The sequence shown here is derived from an EMBL/GenBank/DDBJ whole genome shotgun (WGS) entry which is preliminary data.</text>
</comment>
<dbReference type="AlphaFoldDB" id="A0A919TDM9"/>
<dbReference type="Proteomes" id="UP000677082">
    <property type="component" value="Unassembled WGS sequence"/>
</dbReference>
<name>A0A919TDM9_9ACTN</name>
<dbReference type="RefSeq" id="WP_213008062.1">
    <property type="nucleotide sequence ID" value="NZ_BOQN01000052.1"/>
</dbReference>
<evidence type="ECO:0000256" key="1">
    <source>
        <dbReference type="SAM" id="SignalP"/>
    </source>
</evidence>
<sequence length="86" mass="8258">MPASKRRRLVTIVAAATAGVLTVGTVVAAGQLNASAAESSRVGLAGMNGGTAGGSSGTVVTVTTAVALKTAPLGRAQTPFARAIPP</sequence>
<reference evidence="2 3" key="1">
    <citation type="submission" date="2021-03" db="EMBL/GenBank/DDBJ databases">
        <title>Whole genome shotgun sequence of Actinoplanes toevensis NBRC 105298.</title>
        <authorList>
            <person name="Komaki H."/>
            <person name="Tamura T."/>
        </authorList>
    </citation>
    <scope>NUCLEOTIDE SEQUENCE [LARGE SCALE GENOMIC DNA]</scope>
    <source>
        <strain evidence="2 3">NBRC 105298</strain>
    </source>
</reference>
<feature type="signal peptide" evidence="1">
    <location>
        <begin position="1"/>
        <end position="28"/>
    </location>
</feature>
<keyword evidence="1" id="KW-0732">Signal</keyword>
<gene>
    <name evidence="2" type="ORF">Ato02nite_039640</name>
</gene>
<protein>
    <submittedName>
        <fullName evidence="2">Uncharacterized protein</fullName>
    </submittedName>
</protein>
<dbReference type="EMBL" id="BOQN01000052">
    <property type="protein sequence ID" value="GIM92171.1"/>
    <property type="molecule type" value="Genomic_DNA"/>
</dbReference>
<feature type="chain" id="PRO_5038605494" evidence="1">
    <location>
        <begin position="29"/>
        <end position="86"/>
    </location>
</feature>
<keyword evidence="3" id="KW-1185">Reference proteome</keyword>
<organism evidence="2 3">
    <name type="scientific">Paractinoplanes toevensis</name>
    <dbReference type="NCBI Taxonomy" id="571911"/>
    <lineage>
        <taxon>Bacteria</taxon>
        <taxon>Bacillati</taxon>
        <taxon>Actinomycetota</taxon>
        <taxon>Actinomycetes</taxon>
        <taxon>Micromonosporales</taxon>
        <taxon>Micromonosporaceae</taxon>
        <taxon>Paractinoplanes</taxon>
    </lineage>
</organism>
<accession>A0A919TDM9</accession>
<evidence type="ECO:0000313" key="3">
    <source>
        <dbReference type="Proteomes" id="UP000677082"/>
    </source>
</evidence>
<evidence type="ECO:0000313" key="2">
    <source>
        <dbReference type="EMBL" id="GIM92171.1"/>
    </source>
</evidence>